<dbReference type="PANTHER" id="PTHR45674:SF7">
    <property type="entry name" value="DNA LIGASE"/>
    <property type="match status" value="1"/>
</dbReference>
<keyword evidence="11" id="KW-1185">Reference proteome</keyword>
<dbReference type="InterPro" id="IPR012309">
    <property type="entry name" value="DNA_ligase_ATP-dep_C"/>
</dbReference>
<keyword evidence="2" id="KW-0235">DNA replication</keyword>
<sequence>MLDFAGTAEAIAATSSTLEKSRLLADYLRRLGPDDLRRAAIYMSGQPYGRAERRTLNLGWAAIGKVVDRLSDRRPEELRDLYLKHSDLGDWAFDALAGRTHPQPTSLAEVAAEIEEIRTARTAAAKQQRLEGLLDRLDPLAAKYVVKVLSFELRIGLQEGLVEAAIAAAFEVPLESVRRVHMLTGDIGETAVRCRAGELDDTRIGLFQPVRFMLATPVETPEEAFDRMQTDVVWTEEKYDGVRCQLHRTAGRCELFSRELKETSEAFPELVEAGLRLDHEVLLDGEVLAHGGERVLPFFELQRRLGRKVVSARLREEVPVVFVAFDLLYLDGEVTMDRPLVERRRLMEELGLERPFLLARLETARDPDHLERIFAETRDRGNEGLMVKDPHSAYSPGRRGMSWLKLKRPLATLDVVVTAVEWGHGKRRGVLSDYTFAVRDEETGQLLNVGKAYTGLTDAEIARMTAFFLENTVADYGRTRVVDPNTVIEVAFDSIQRSTRHRSGFALRFPRIARLREDKPVAEIDTLARVRELHERYFARLTPLAEVADVADVGGDAAGAADVWDGGGDKDAAVPGAPPDMIAGRRRRHRRDRP</sequence>
<feature type="domain" description="ATP-dependent DNA ligase family profile" evidence="9">
    <location>
        <begin position="313"/>
        <end position="440"/>
    </location>
</feature>
<evidence type="ECO:0000256" key="4">
    <source>
        <dbReference type="ARBA" id="ARBA00022840"/>
    </source>
</evidence>
<evidence type="ECO:0000256" key="2">
    <source>
        <dbReference type="ARBA" id="ARBA00022705"/>
    </source>
</evidence>
<dbReference type="PANTHER" id="PTHR45674">
    <property type="entry name" value="DNA LIGASE 1/3 FAMILY MEMBER"/>
    <property type="match status" value="1"/>
</dbReference>
<dbReference type="CDD" id="cd07972">
    <property type="entry name" value="OBF_DNA_ligase_Arch_LigB"/>
    <property type="match status" value="1"/>
</dbReference>
<dbReference type="Pfam" id="PF01068">
    <property type="entry name" value="DNA_ligase_A_M"/>
    <property type="match status" value="1"/>
</dbReference>
<evidence type="ECO:0000256" key="1">
    <source>
        <dbReference type="ARBA" id="ARBA00022598"/>
    </source>
</evidence>
<keyword evidence="6" id="KW-0234">DNA repair</keyword>
<feature type="region of interest" description="Disordered" evidence="8">
    <location>
        <begin position="562"/>
        <end position="594"/>
    </location>
</feature>
<evidence type="ECO:0000256" key="6">
    <source>
        <dbReference type="RuleBase" id="RU000617"/>
    </source>
</evidence>
<evidence type="ECO:0000256" key="7">
    <source>
        <dbReference type="RuleBase" id="RU004196"/>
    </source>
</evidence>
<keyword evidence="6" id="KW-0227">DNA damage</keyword>
<feature type="compositionally biased region" description="Basic residues" evidence="8">
    <location>
        <begin position="584"/>
        <end position="594"/>
    </location>
</feature>
<evidence type="ECO:0000256" key="5">
    <source>
        <dbReference type="ARBA" id="ARBA00034003"/>
    </source>
</evidence>
<evidence type="ECO:0000259" key="9">
    <source>
        <dbReference type="PROSITE" id="PS50160"/>
    </source>
</evidence>
<keyword evidence="6" id="KW-0233">DNA recombination</keyword>
<dbReference type="GO" id="GO:0006310">
    <property type="term" value="P:DNA recombination"/>
    <property type="evidence" value="ECO:0007669"/>
    <property type="project" value="UniProtKB-KW"/>
</dbReference>
<dbReference type="Gene3D" id="1.10.3260.10">
    <property type="entry name" value="DNA ligase, ATP-dependent, N-terminal domain"/>
    <property type="match status" value="1"/>
</dbReference>
<reference evidence="10" key="1">
    <citation type="submission" date="2020-10" db="EMBL/GenBank/DDBJ databases">
        <title>Ca. Dormibacterota MAGs.</title>
        <authorList>
            <person name="Montgomery K."/>
        </authorList>
    </citation>
    <scope>NUCLEOTIDE SEQUENCE [LARGE SCALE GENOMIC DNA]</scope>
    <source>
        <strain evidence="10">SC8812_S17_10</strain>
    </source>
</reference>
<dbReference type="AlphaFoldDB" id="A0A934NDT1"/>
<dbReference type="GO" id="GO:0006281">
    <property type="term" value="P:DNA repair"/>
    <property type="evidence" value="ECO:0007669"/>
    <property type="project" value="UniProtKB-KW"/>
</dbReference>
<dbReference type="SUPFAM" id="SSF117018">
    <property type="entry name" value="ATP-dependent DNA ligase DNA-binding domain"/>
    <property type="match status" value="1"/>
</dbReference>
<dbReference type="Pfam" id="PF04679">
    <property type="entry name" value="DNA_ligase_A_C"/>
    <property type="match status" value="1"/>
</dbReference>
<dbReference type="GO" id="GO:0005524">
    <property type="term" value="F:ATP binding"/>
    <property type="evidence" value="ECO:0007669"/>
    <property type="project" value="UniProtKB-KW"/>
</dbReference>
<dbReference type="InterPro" id="IPR000977">
    <property type="entry name" value="DNA_ligase_ATP-dep"/>
</dbReference>
<dbReference type="InterPro" id="IPR012308">
    <property type="entry name" value="DNA_ligase_ATP-dep_N"/>
</dbReference>
<dbReference type="CDD" id="cd07898">
    <property type="entry name" value="Adenylation_DNA_ligase"/>
    <property type="match status" value="1"/>
</dbReference>
<proteinExistence type="inferred from homology"/>
<dbReference type="NCBIfam" id="TIGR00574">
    <property type="entry name" value="dnl1"/>
    <property type="match status" value="1"/>
</dbReference>
<keyword evidence="4 6" id="KW-0067">ATP-binding</keyword>
<comment type="catalytic activity">
    <reaction evidence="5 6">
        <text>ATP + (deoxyribonucleotide)n-3'-hydroxyl + 5'-phospho-(deoxyribonucleotide)m = (deoxyribonucleotide)n+m + AMP + diphosphate.</text>
        <dbReference type="EC" id="6.5.1.1"/>
    </reaction>
</comment>
<keyword evidence="1 6" id="KW-0436">Ligase</keyword>
<dbReference type="SUPFAM" id="SSF50249">
    <property type="entry name" value="Nucleic acid-binding proteins"/>
    <property type="match status" value="1"/>
</dbReference>
<dbReference type="Gene3D" id="3.30.470.30">
    <property type="entry name" value="DNA ligase/mRNA capping enzyme"/>
    <property type="match status" value="1"/>
</dbReference>
<dbReference type="RefSeq" id="WP_338201968.1">
    <property type="nucleotide sequence ID" value="NZ_JAEKNR010000125.1"/>
</dbReference>
<comment type="caution">
    <text evidence="10">The sequence shown here is derived from an EMBL/GenBank/DDBJ whole genome shotgun (WGS) entry which is preliminary data.</text>
</comment>
<protein>
    <recommendedName>
        <fullName evidence="6">DNA ligase</fullName>
        <ecNumber evidence="6">6.5.1.1</ecNumber>
    </recommendedName>
</protein>
<dbReference type="PROSITE" id="PS00697">
    <property type="entry name" value="DNA_LIGASE_A1"/>
    <property type="match status" value="1"/>
</dbReference>
<dbReference type="InterPro" id="IPR012340">
    <property type="entry name" value="NA-bd_OB-fold"/>
</dbReference>
<dbReference type="Gene3D" id="2.40.50.140">
    <property type="entry name" value="Nucleic acid-binding proteins"/>
    <property type="match status" value="1"/>
</dbReference>
<comment type="similarity">
    <text evidence="7">Belongs to the ATP-dependent DNA ligase family.</text>
</comment>
<dbReference type="GO" id="GO:0006260">
    <property type="term" value="P:DNA replication"/>
    <property type="evidence" value="ECO:0007669"/>
    <property type="project" value="UniProtKB-KW"/>
</dbReference>
<dbReference type="Proteomes" id="UP000612893">
    <property type="component" value="Unassembled WGS sequence"/>
</dbReference>
<evidence type="ECO:0000256" key="3">
    <source>
        <dbReference type="ARBA" id="ARBA00022741"/>
    </source>
</evidence>
<evidence type="ECO:0000256" key="8">
    <source>
        <dbReference type="SAM" id="MobiDB-lite"/>
    </source>
</evidence>
<dbReference type="EMBL" id="JAEKNR010000125">
    <property type="protein sequence ID" value="MBJ7598762.1"/>
    <property type="molecule type" value="Genomic_DNA"/>
</dbReference>
<dbReference type="EC" id="6.5.1.1" evidence="6"/>
<dbReference type="InterPro" id="IPR012310">
    <property type="entry name" value="DNA_ligase_ATP-dep_cent"/>
</dbReference>
<evidence type="ECO:0000313" key="10">
    <source>
        <dbReference type="EMBL" id="MBJ7598762.1"/>
    </source>
</evidence>
<organism evidence="10 11">
    <name type="scientific">Candidatus Nephthysia bennettiae</name>
    <dbReference type="NCBI Taxonomy" id="3127016"/>
    <lineage>
        <taxon>Bacteria</taxon>
        <taxon>Bacillati</taxon>
        <taxon>Candidatus Dormiibacterota</taxon>
        <taxon>Candidatus Dormibacteria</taxon>
        <taxon>Candidatus Dormibacterales</taxon>
        <taxon>Candidatus Dormibacteraceae</taxon>
        <taxon>Candidatus Nephthysia</taxon>
    </lineage>
</organism>
<dbReference type="InterPro" id="IPR050191">
    <property type="entry name" value="ATP-dep_DNA_ligase"/>
</dbReference>
<gene>
    <name evidence="10" type="ORF">JF922_11850</name>
</gene>
<name>A0A934NDT1_9BACT</name>
<accession>A0A934NDT1</accession>
<dbReference type="Pfam" id="PF04675">
    <property type="entry name" value="DNA_ligase_A_N"/>
    <property type="match status" value="1"/>
</dbReference>
<dbReference type="SUPFAM" id="SSF56091">
    <property type="entry name" value="DNA ligase/mRNA capping enzyme, catalytic domain"/>
    <property type="match status" value="1"/>
</dbReference>
<evidence type="ECO:0000313" key="11">
    <source>
        <dbReference type="Proteomes" id="UP000612893"/>
    </source>
</evidence>
<dbReference type="InterPro" id="IPR036599">
    <property type="entry name" value="DNA_ligase_N_sf"/>
</dbReference>
<keyword evidence="3 6" id="KW-0547">Nucleotide-binding</keyword>
<dbReference type="InterPro" id="IPR016059">
    <property type="entry name" value="DNA_ligase_ATP-dep_CS"/>
</dbReference>
<dbReference type="GO" id="GO:0003910">
    <property type="term" value="F:DNA ligase (ATP) activity"/>
    <property type="evidence" value="ECO:0007669"/>
    <property type="project" value="UniProtKB-EC"/>
</dbReference>
<dbReference type="PROSITE" id="PS50160">
    <property type="entry name" value="DNA_LIGASE_A3"/>
    <property type="match status" value="1"/>
</dbReference>